<dbReference type="Gramene" id="Pp3c15_13550V3.1">
    <property type="protein sequence ID" value="Pp3c15_13550V3.1"/>
    <property type="gene ID" value="Pp3c15_13550"/>
</dbReference>
<dbReference type="PANTHER" id="PTHR43130">
    <property type="entry name" value="ARAC-FAMILY TRANSCRIPTIONAL REGULATOR"/>
    <property type="match status" value="1"/>
</dbReference>
<dbReference type="GO" id="GO:0006355">
    <property type="term" value="P:regulation of DNA-templated transcription"/>
    <property type="evidence" value="ECO:0000318"/>
    <property type="project" value="GO_Central"/>
</dbReference>
<dbReference type="Pfam" id="PF01965">
    <property type="entry name" value="DJ-1_PfpI"/>
    <property type="match status" value="1"/>
</dbReference>
<dbReference type="Gramene" id="Pp3c15_13550V3.2">
    <property type="protein sequence ID" value="Pp3c15_13550V3.2"/>
    <property type="gene ID" value="Pp3c15_13550"/>
</dbReference>
<accession>A0A2K1JD28</accession>
<reference evidence="2 4" key="1">
    <citation type="journal article" date="2008" name="Science">
        <title>The Physcomitrella genome reveals evolutionary insights into the conquest of land by plants.</title>
        <authorList>
            <person name="Rensing S."/>
            <person name="Lang D."/>
            <person name="Zimmer A."/>
            <person name="Terry A."/>
            <person name="Salamov A."/>
            <person name="Shapiro H."/>
            <person name="Nishiyama T."/>
            <person name="Perroud P.-F."/>
            <person name="Lindquist E."/>
            <person name="Kamisugi Y."/>
            <person name="Tanahashi T."/>
            <person name="Sakakibara K."/>
            <person name="Fujita T."/>
            <person name="Oishi K."/>
            <person name="Shin-I T."/>
            <person name="Kuroki Y."/>
            <person name="Toyoda A."/>
            <person name="Suzuki Y."/>
            <person name="Hashimoto A."/>
            <person name="Yamaguchi K."/>
            <person name="Sugano A."/>
            <person name="Kohara Y."/>
            <person name="Fujiyama A."/>
            <person name="Anterola A."/>
            <person name="Aoki S."/>
            <person name="Ashton N."/>
            <person name="Barbazuk W.B."/>
            <person name="Barker E."/>
            <person name="Bennetzen J."/>
            <person name="Bezanilla M."/>
            <person name="Blankenship R."/>
            <person name="Cho S.H."/>
            <person name="Dutcher S."/>
            <person name="Estelle M."/>
            <person name="Fawcett J.A."/>
            <person name="Gundlach H."/>
            <person name="Hanada K."/>
            <person name="Heyl A."/>
            <person name="Hicks K.A."/>
            <person name="Hugh J."/>
            <person name="Lohr M."/>
            <person name="Mayer K."/>
            <person name="Melkozernov A."/>
            <person name="Murata T."/>
            <person name="Nelson D."/>
            <person name="Pils B."/>
            <person name="Prigge M."/>
            <person name="Reiss B."/>
            <person name="Renner T."/>
            <person name="Rombauts S."/>
            <person name="Rushton P."/>
            <person name="Sanderfoot A."/>
            <person name="Schween G."/>
            <person name="Shiu S.-H."/>
            <person name="Stueber K."/>
            <person name="Theodoulou F.L."/>
            <person name="Tu H."/>
            <person name="Van de Peer Y."/>
            <person name="Verrier P.J."/>
            <person name="Waters E."/>
            <person name="Wood A."/>
            <person name="Yang L."/>
            <person name="Cove D."/>
            <person name="Cuming A."/>
            <person name="Hasebe M."/>
            <person name="Lucas S."/>
            <person name="Mishler D.B."/>
            <person name="Reski R."/>
            <person name="Grigoriev I."/>
            <person name="Quatrano R.S."/>
            <person name="Boore J.L."/>
        </authorList>
    </citation>
    <scope>NUCLEOTIDE SEQUENCE [LARGE SCALE GENOMIC DNA]</scope>
    <source>
        <strain evidence="3 4">cv. Gransden 2004</strain>
    </source>
</reference>
<sequence length="225" mass="24446">MEPMRVTRMLQVAIVIFPNITVLDFIGPYEPLNRLPNVNVVLVSHSKGIIRAEKSLIGFEATATFDEVQEPDIVIVPGGYGVNALIRDKPILDWIRKTHEKTLYTTSVCTGSLLLAAAGILNGLEATCHWRVLPELSKFGAKPTSSRIVESGKIITAAGVSAGIDMGLKLVALLSNDTTCKLIQLVIEYDPQPPFDCGSPAAAGPELVSMARAYAEKNYPDYFIF</sequence>
<dbReference type="InterPro" id="IPR002818">
    <property type="entry name" value="DJ-1/PfpI"/>
</dbReference>
<proteinExistence type="predicted"/>
<dbReference type="CDD" id="cd03139">
    <property type="entry name" value="GATase1_PfpI_2"/>
    <property type="match status" value="1"/>
</dbReference>
<dbReference type="InterPro" id="IPR052158">
    <property type="entry name" value="INH-QAR"/>
</dbReference>
<dbReference type="Proteomes" id="UP000006727">
    <property type="component" value="Chromosome 15"/>
</dbReference>
<dbReference type="AlphaFoldDB" id="A0A2K1JD28"/>
<dbReference type="Gene3D" id="3.40.50.880">
    <property type="match status" value="1"/>
</dbReference>
<organism evidence="2">
    <name type="scientific">Physcomitrium patens</name>
    <name type="common">Spreading-leaved earth moss</name>
    <name type="synonym">Physcomitrella patens</name>
    <dbReference type="NCBI Taxonomy" id="3218"/>
    <lineage>
        <taxon>Eukaryota</taxon>
        <taxon>Viridiplantae</taxon>
        <taxon>Streptophyta</taxon>
        <taxon>Embryophyta</taxon>
        <taxon>Bryophyta</taxon>
        <taxon>Bryophytina</taxon>
        <taxon>Bryopsida</taxon>
        <taxon>Funariidae</taxon>
        <taxon>Funariales</taxon>
        <taxon>Funariaceae</taxon>
        <taxon>Physcomitrium</taxon>
    </lineage>
</organism>
<dbReference type="SUPFAM" id="SSF52317">
    <property type="entry name" value="Class I glutamine amidotransferase-like"/>
    <property type="match status" value="1"/>
</dbReference>
<evidence type="ECO:0000313" key="3">
    <source>
        <dbReference type="EnsemblPlants" id="Pp3c15_13550V3.1"/>
    </source>
</evidence>
<dbReference type="EMBL" id="ABEU02000015">
    <property type="protein sequence ID" value="PNR39432.1"/>
    <property type="molecule type" value="Genomic_DNA"/>
</dbReference>
<feature type="domain" description="DJ-1/PfpI" evidence="1">
    <location>
        <begin position="11"/>
        <end position="172"/>
    </location>
</feature>
<evidence type="ECO:0000259" key="1">
    <source>
        <dbReference type="Pfam" id="PF01965"/>
    </source>
</evidence>
<dbReference type="STRING" id="3218.A0A2K1JD28"/>
<keyword evidence="4" id="KW-1185">Reference proteome</keyword>
<protein>
    <recommendedName>
        <fullName evidence="1">DJ-1/PfpI domain-containing protein</fullName>
    </recommendedName>
</protein>
<evidence type="ECO:0000313" key="2">
    <source>
        <dbReference type="EMBL" id="PNR39432.1"/>
    </source>
</evidence>
<dbReference type="PaxDb" id="3218-PP1S104_210V6.1"/>
<evidence type="ECO:0000313" key="4">
    <source>
        <dbReference type="Proteomes" id="UP000006727"/>
    </source>
</evidence>
<gene>
    <name evidence="3" type="primary">LOC112292153</name>
    <name evidence="2" type="ORF">PHYPA_019710</name>
</gene>
<reference evidence="3" key="3">
    <citation type="submission" date="2020-12" db="UniProtKB">
        <authorList>
            <consortium name="EnsemblPlants"/>
        </authorList>
    </citation>
    <scope>IDENTIFICATION</scope>
</reference>
<name>A0A2K1JD28_PHYPA</name>
<dbReference type="OrthoDB" id="531033at2759"/>
<dbReference type="InterPro" id="IPR029062">
    <property type="entry name" value="Class_I_gatase-like"/>
</dbReference>
<dbReference type="EnsemblPlants" id="Pp3c15_13550V3.1">
    <property type="protein sequence ID" value="Pp3c15_13550V3.1"/>
    <property type="gene ID" value="Pp3c15_13550"/>
</dbReference>
<dbReference type="EnsemblPlants" id="Pp3c15_13550V3.2">
    <property type="protein sequence ID" value="Pp3c15_13550V3.2"/>
    <property type="gene ID" value="Pp3c15_13550"/>
</dbReference>
<dbReference type="PANTHER" id="PTHR43130:SF2">
    <property type="entry name" value="DJ-1_PFPI DOMAIN-CONTAINING PROTEIN"/>
    <property type="match status" value="1"/>
</dbReference>
<dbReference type="OMA" id="DMIGPYE"/>
<reference evidence="2 4" key="2">
    <citation type="journal article" date="2018" name="Plant J.">
        <title>The Physcomitrella patens chromosome-scale assembly reveals moss genome structure and evolution.</title>
        <authorList>
            <person name="Lang D."/>
            <person name="Ullrich K.K."/>
            <person name="Murat F."/>
            <person name="Fuchs J."/>
            <person name="Jenkins J."/>
            <person name="Haas F.B."/>
            <person name="Piednoel M."/>
            <person name="Gundlach H."/>
            <person name="Van Bel M."/>
            <person name="Meyberg R."/>
            <person name="Vives C."/>
            <person name="Morata J."/>
            <person name="Symeonidi A."/>
            <person name="Hiss M."/>
            <person name="Muchero W."/>
            <person name="Kamisugi Y."/>
            <person name="Saleh O."/>
            <person name="Blanc G."/>
            <person name="Decker E.L."/>
            <person name="van Gessel N."/>
            <person name="Grimwood J."/>
            <person name="Hayes R.D."/>
            <person name="Graham S.W."/>
            <person name="Gunter L.E."/>
            <person name="McDaniel S.F."/>
            <person name="Hoernstein S.N.W."/>
            <person name="Larsson A."/>
            <person name="Li F.W."/>
            <person name="Perroud P.F."/>
            <person name="Phillips J."/>
            <person name="Ranjan P."/>
            <person name="Rokshar D.S."/>
            <person name="Rothfels C.J."/>
            <person name="Schneider L."/>
            <person name="Shu S."/>
            <person name="Stevenson D.W."/>
            <person name="Thummler F."/>
            <person name="Tillich M."/>
            <person name="Villarreal Aguilar J.C."/>
            <person name="Widiez T."/>
            <person name="Wong G.K."/>
            <person name="Wymore A."/>
            <person name="Zhang Y."/>
            <person name="Zimmer A.D."/>
            <person name="Quatrano R.S."/>
            <person name="Mayer K.F.X."/>
            <person name="Goodstein D."/>
            <person name="Casacuberta J.M."/>
            <person name="Vandepoele K."/>
            <person name="Reski R."/>
            <person name="Cuming A.C."/>
            <person name="Tuskan G.A."/>
            <person name="Maumus F."/>
            <person name="Salse J."/>
            <person name="Schmutz J."/>
            <person name="Rensing S.A."/>
        </authorList>
    </citation>
    <scope>NUCLEOTIDE SEQUENCE [LARGE SCALE GENOMIC DNA]</scope>
    <source>
        <strain evidence="3 4">cv. Gransden 2004</strain>
    </source>
</reference>